<dbReference type="AlphaFoldDB" id="A0A919BQ63"/>
<dbReference type="Proteomes" id="UP000623842">
    <property type="component" value="Unassembled WGS sequence"/>
</dbReference>
<dbReference type="EMBL" id="BNCK01000010">
    <property type="protein sequence ID" value="GHG04246.1"/>
    <property type="molecule type" value="Genomic_DNA"/>
</dbReference>
<dbReference type="RefSeq" id="WP_189773795.1">
    <property type="nucleotide sequence ID" value="NZ_BNCK01000010.1"/>
</dbReference>
<comment type="similarity">
    <text evidence="1">Belongs to the MaoP family.</text>
</comment>
<sequence>MNLAHGFVKTSAFYDDSNFPRGFRKCGSFTIKEAELLSSIGKRLQLLAAGKALPETDVEKDFITVCTGVKAPESHAEKLWLKYTSLTKKRSFHTLSGGTKVNAGDVDVDAYETEY</sequence>
<accession>A0A919BQ63</accession>
<evidence type="ECO:0000313" key="4">
    <source>
        <dbReference type="Proteomes" id="UP000623842"/>
    </source>
</evidence>
<gene>
    <name evidence="3" type="ORF">GCM10017161_37180</name>
</gene>
<proteinExistence type="inferred from homology"/>
<dbReference type="InterPro" id="IPR007335">
    <property type="entry name" value="DUF413"/>
</dbReference>
<dbReference type="Pfam" id="PF04219">
    <property type="entry name" value="DUF413"/>
    <property type="match status" value="1"/>
</dbReference>
<evidence type="ECO:0000256" key="1">
    <source>
        <dbReference type="ARBA" id="ARBA00093464"/>
    </source>
</evidence>
<reference evidence="3" key="1">
    <citation type="journal article" date="2014" name="Int. J. Syst. Evol. Microbiol.">
        <title>Complete genome sequence of Corynebacterium casei LMG S-19264T (=DSM 44701T), isolated from a smear-ripened cheese.</title>
        <authorList>
            <consortium name="US DOE Joint Genome Institute (JGI-PGF)"/>
            <person name="Walter F."/>
            <person name="Albersmeier A."/>
            <person name="Kalinowski J."/>
            <person name="Ruckert C."/>
        </authorList>
    </citation>
    <scope>NUCLEOTIDE SEQUENCE</scope>
    <source>
        <strain evidence="3">KCTC 42731</strain>
    </source>
</reference>
<keyword evidence="4" id="KW-1185">Reference proteome</keyword>
<comment type="caution">
    <text evidence="3">The sequence shown here is derived from an EMBL/GenBank/DDBJ whole genome shotgun (WGS) entry which is preliminary data.</text>
</comment>
<name>A0A919BQ63_9GAMM</name>
<organism evidence="3 4">
    <name type="scientific">Thalassotalea marina</name>
    <dbReference type="NCBI Taxonomy" id="1673741"/>
    <lineage>
        <taxon>Bacteria</taxon>
        <taxon>Pseudomonadati</taxon>
        <taxon>Pseudomonadota</taxon>
        <taxon>Gammaproteobacteria</taxon>
        <taxon>Alteromonadales</taxon>
        <taxon>Colwelliaceae</taxon>
        <taxon>Thalassotalea</taxon>
    </lineage>
</organism>
<protein>
    <recommendedName>
        <fullName evidence="2">Macrodomain Ori protein</fullName>
    </recommendedName>
</protein>
<reference evidence="3" key="2">
    <citation type="submission" date="2020-09" db="EMBL/GenBank/DDBJ databases">
        <authorList>
            <person name="Sun Q."/>
            <person name="Kim S."/>
        </authorList>
    </citation>
    <scope>NUCLEOTIDE SEQUENCE</scope>
    <source>
        <strain evidence="3">KCTC 42731</strain>
    </source>
</reference>
<evidence type="ECO:0000313" key="3">
    <source>
        <dbReference type="EMBL" id="GHG04246.1"/>
    </source>
</evidence>
<evidence type="ECO:0000256" key="2">
    <source>
        <dbReference type="ARBA" id="ARBA00093628"/>
    </source>
</evidence>